<dbReference type="InterPro" id="IPR038178">
    <property type="entry name" value="Kringle_sf"/>
</dbReference>
<keyword evidence="8 9" id="KW-1015">Disulfide bond</keyword>
<gene>
    <name evidence="14" type="primary">LOC102807845</name>
</gene>
<dbReference type="SUPFAM" id="SSF49785">
    <property type="entry name" value="Galactose-binding domain-like"/>
    <property type="match status" value="1"/>
</dbReference>
<dbReference type="InterPro" id="IPR000421">
    <property type="entry name" value="FA58C"/>
</dbReference>
<accession>A0ABM0MHN1</accession>
<evidence type="ECO:0000259" key="12">
    <source>
        <dbReference type="PROSITE" id="PS50948"/>
    </source>
</evidence>
<dbReference type="SUPFAM" id="SSF57414">
    <property type="entry name" value="Hairpin loop containing domain-like"/>
    <property type="match status" value="1"/>
</dbReference>
<comment type="similarity">
    <text evidence="2">Belongs to the fucolectin family.</text>
</comment>
<dbReference type="InterPro" id="IPR051941">
    <property type="entry name" value="BG_Antigen-Binding_Lectin"/>
</dbReference>
<evidence type="ECO:0000259" key="11">
    <source>
        <dbReference type="PROSITE" id="PS50070"/>
    </source>
</evidence>
<evidence type="ECO:0000256" key="3">
    <source>
        <dbReference type="ARBA" id="ARBA00011233"/>
    </source>
</evidence>
<organism evidence="13 14">
    <name type="scientific">Saccoglossus kowalevskii</name>
    <name type="common">Acorn worm</name>
    <dbReference type="NCBI Taxonomy" id="10224"/>
    <lineage>
        <taxon>Eukaryota</taxon>
        <taxon>Metazoa</taxon>
        <taxon>Hemichordata</taxon>
        <taxon>Enteropneusta</taxon>
        <taxon>Harrimaniidae</taxon>
        <taxon>Saccoglossus</taxon>
    </lineage>
</organism>
<dbReference type="Pfam" id="PF00024">
    <property type="entry name" value="PAN_1"/>
    <property type="match status" value="1"/>
</dbReference>
<comment type="function">
    <text evidence="1">Acts as a defensive agent. Recognizes blood group fucosylated oligosaccharides including A, B, H and Lewis B-type antigens. Does not recognize Lewis A antigen and has low affinity for monovalent haptens.</text>
</comment>
<dbReference type="SMART" id="SM00607">
    <property type="entry name" value="FTP"/>
    <property type="match status" value="1"/>
</dbReference>
<evidence type="ECO:0000256" key="9">
    <source>
        <dbReference type="PROSITE-ProRule" id="PRU00121"/>
    </source>
</evidence>
<dbReference type="PANTHER" id="PTHR45713">
    <property type="entry name" value="FTP DOMAIN-CONTAINING PROTEIN"/>
    <property type="match status" value="1"/>
</dbReference>
<feature type="non-terminal residue" evidence="14">
    <location>
        <position position="285"/>
    </location>
</feature>
<dbReference type="SMART" id="SM00130">
    <property type="entry name" value="KR"/>
    <property type="match status" value="1"/>
</dbReference>
<keyword evidence="13" id="KW-1185">Reference proteome</keyword>
<dbReference type="InterPro" id="IPR018056">
    <property type="entry name" value="Kringle_CS"/>
</dbReference>
<keyword evidence="6" id="KW-0430">Lectin</keyword>
<evidence type="ECO:0000313" key="14">
    <source>
        <dbReference type="RefSeq" id="XP_006819522.1"/>
    </source>
</evidence>
<dbReference type="InterPro" id="IPR003609">
    <property type="entry name" value="Pan_app"/>
</dbReference>
<evidence type="ECO:0000256" key="8">
    <source>
        <dbReference type="ARBA" id="ARBA00023157"/>
    </source>
</evidence>
<dbReference type="InterPro" id="IPR013806">
    <property type="entry name" value="Kringle-like"/>
</dbReference>
<dbReference type="SMART" id="SM00473">
    <property type="entry name" value="PAN_AP"/>
    <property type="match status" value="1"/>
</dbReference>
<feature type="domain" description="Apple" evidence="12">
    <location>
        <begin position="92"/>
        <end position="182"/>
    </location>
</feature>
<dbReference type="PROSITE" id="PS50022">
    <property type="entry name" value="FA58C_3"/>
    <property type="match status" value="1"/>
</dbReference>
<dbReference type="PANTHER" id="PTHR45713:SF6">
    <property type="entry name" value="F5_8 TYPE C DOMAIN-CONTAINING PROTEIN"/>
    <property type="match status" value="1"/>
</dbReference>
<dbReference type="GeneID" id="102807845"/>
<evidence type="ECO:0000256" key="4">
    <source>
        <dbReference type="ARBA" id="ARBA00022572"/>
    </source>
</evidence>
<evidence type="ECO:0000259" key="10">
    <source>
        <dbReference type="PROSITE" id="PS50022"/>
    </source>
</evidence>
<dbReference type="Gene3D" id="3.50.4.10">
    <property type="entry name" value="Hepatocyte Growth Factor"/>
    <property type="match status" value="1"/>
</dbReference>
<dbReference type="PROSITE" id="PS50948">
    <property type="entry name" value="PAN"/>
    <property type="match status" value="1"/>
</dbReference>
<keyword evidence="5" id="KW-0479">Metal-binding</keyword>
<feature type="disulfide bond" evidence="9">
    <location>
        <begin position="208"/>
        <end position="247"/>
    </location>
</feature>
<evidence type="ECO:0000256" key="7">
    <source>
        <dbReference type="ARBA" id="ARBA00022837"/>
    </source>
</evidence>
<evidence type="ECO:0000313" key="13">
    <source>
        <dbReference type="Proteomes" id="UP000694865"/>
    </source>
</evidence>
<dbReference type="Pfam" id="PF00051">
    <property type="entry name" value="Kringle"/>
    <property type="match status" value="1"/>
</dbReference>
<dbReference type="PRINTS" id="PR00018">
    <property type="entry name" value="KRINGLE"/>
</dbReference>
<dbReference type="InterPro" id="IPR000001">
    <property type="entry name" value="Kringle"/>
</dbReference>
<feature type="domain" description="F5/8 type C" evidence="10">
    <location>
        <begin position="1"/>
        <end position="99"/>
    </location>
</feature>
<sequence length="285" mass="32428">MEPWWTVDLRMQYKVHRVILFNRIDCCSENLVNAEVRIGHNGENFLENSVCGSHVTAEQTEKPSVVITCNPPIRGQYVSVQLIGKEGVLTLCEVEVYAANKALASFILTPYAALPGHNNLQLMEKTAEQCAMSCLQETSFMCHSFDYKREDNICWLSDKHSFEVPLKTDYNDDPYDFYERRMEVENCYYDNGESYRGNVAVTIEGDICANWNIMSSITAINPSSYPNAGLGDHNYCRNPDSDQKPWCYFADPDDSELLGGWKHCDILQCESEKTTTEQPVQPITP</sequence>
<proteinExistence type="inferred from homology"/>
<evidence type="ECO:0000256" key="2">
    <source>
        <dbReference type="ARBA" id="ARBA00010147"/>
    </source>
</evidence>
<dbReference type="PROSITE" id="PS50070">
    <property type="entry name" value="KRINGLE_2"/>
    <property type="match status" value="1"/>
</dbReference>
<dbReference type="InterPro" id="IPR008979">
    <property type="entry name" value="Galactose-bd-like_sf"/>
</dbReference>
<feature type="domain" description="Kringle" evidence="11">
    <location>
        <begin position="186"/>
        <end position="269"/>
    </location>
</feature>
<evidence type="ECO:0000256" key="6">
    <source>
        <dbReference type="ARBA" id="ARBA00022734"/>
    </source>
</evidence>
<comment type="caution">
    <text evidence="9">Lacks conserved residue(s) required for the propagation of feature annotation.</text>
</comment>
<comment type="subunit">
    <text evidence="3">Homotrimer.</text>
</comment>
<dbReference type="InterPro" id="IPR006585">
    <property type="entry name" value="FTP1"/>
</dbReference>
<name>A0ABM0MHN1_SACKO</name>
<dbReference type="SUPFAM" id="SSF57440">
    <property type="entry name" value="Kringle-like"/>
    <property type="match status" value="1"/>
</dbReference>
<protein>
    <submittedName>
        <fullName evidence="14">Plasminogen-like</fullName>
    </submittedName>
</protein>
<dbReference type="PROSITE" id="PS00021">
    <property type="entry name" value="KRINGLE_1"/>
    <property type="match status" value="1"/>
</dbReference>
<dbReference type="Pfam" id="PF22633">
    <property type="entry name" value="F5_F8_type_C_2"/>
    <property type="match status" value="1"/>
</dbReference>
<dbReference type="Proteomes" id="UP000694865">
    <property type="component" value="Unplaced"/>
</dbReference>
<dbReference type="RefSeq" id="XP_006819522.1">
    <property type="nucleotide sequence ID" value="XM_006819459.1"/>
</dbReference>
<dbReference type="Gene3D" id="2.40.20.10">
    <property type="entry name" value="Plasminogen Kringle 4"/>
    <property type="match status" value="1"/>
</dbReference>
<dbReference type="Gene3D" id="2.60.120.260">
    <property type="entry name" value="Galactose-binding domain-like"/>
    <property type="match status" value="1"/>
</dbReference>
<evidence type="ECO:0000256" key="5">
    <source>
        <dbReference type="ARBA" id="ARBA00022723"/>
    </source>
</evidence>
<keyword evidence="7" id="KW-0106">Calcium</keyword>
<keyword evidence="4 9" id="KW-0420">Kringle</keyword>
<dbReference type="CDD" id="cd01099">
    <property type="entry name" value="PAN_AP_HGF"/>
    <property type="match status" value="1"/>
</dbReference>
<dbReference type="CDD" id="cd00108">
    <property type="entry name" value="KR"/>
    <property type="match status" value="1"/>
</dbReference>
<reference evidence="14" key="1">
    <citation type="submission" date="2025-08" db="UniProtKB">
        <authorList>
            <consortium name="RefSeq"/>
        </authorList>
    </citation>
    <scope>IDENTIFICATION</scope>
    <source>
        <tissue evidence="14">Testes</tissue>
    </source>
</reference>
<evidence type="ECO:0000256" key="1">
    <source>
        <dbReference type="ARBA" id="ARBA00002219"/>
    </source>
</evidence>